<keyword evidence="2" id="KW-1185">Reference proteome</keyword>
<dbReference type="Proteomes" id="UP000003598">
    <property type="component" value="Unassembled WGS sequence"/>
</dbReference>
<organism evidence="1 2">
    <name type="scientific">Paraprevotella clara YIT 11840</name>
    <dbReference type="NCBI Taxonomy" id="762968"/>
    <lineage>
        <taxon>Bacteria</taxon>
        <taxon>Pseudomonadati</taxon>
        <taxon>Bacteroidota</taxon>
        <taxon>Bacteroidia</taxon>
        <taxon>Bacteroidales</taxon>
        <taxon>Prevotellaceae</taxon>
        <taxon>Paraprevotella</taxon>
    </lineage>
</organism>
<accession>G5SVI0</accession>
<name>G5SVI0_9BACT</name>
<gene>
    <name evidence="1" type="ORF">HMPREF9441_03354</name>
</gene>
<comment type="caution">
    <text evidence="1">The sequence shown here is derived from an EMBL/GenBank/DDBJ whole genome shotgun (WGS) entry which is preliminary data.</text>
</comment>
<proteinExistence type="predicted"/>
<reference evidence="1 2" key="1">
    <citation type="submission" date="2011-03" db="EMBL/GenBank/DDBJ databases">
        <authorList>
            <person name="Weinstock G."/>
            <person name="Sodergren E."/>
            <person name="Clifton S."/>
            <person name="Fulton L."/>
            <person name="Fulton B."/>
            <person name="Courtney L."/>
            <person name="Fronick C."/>
            <person name="Harrison M."/>
            <person name="Strong C."/>
            <person name="Farmer C."/>
            <person name="Delahaunty K."/>
            <person name="Markovic C."/>
            <person name="Hall O."/>
            <person name="Minx P."/>
            <person name="Tomlinson C."/>
            <person name="Mitreva M."/>
            <person name="Hou S."/>
            <person name="Chen J."/>
            <person name="Wollam A."/>
            <person name="Pepin K.H."/>
            <person name="Johnson M."/>
            <person name="Bhonagiri V."/>
            <person name="Zhang X."/>
            <person name="Suruliraj S."/>
            <person name="Warren W."/>
            <person name="Chinwalla A."/>
            <person name="Mardis E.R."/>
            <person name="Wilson R.K."/>
        </authorList>
    </citation>
    <scope>NUCLEOTIDE SEQUENCE [LARGE SCALE GENOMIC DNA]</scope>
    <source>
        <strain evidence="1 2">YIT 11840</strain>
    </source>
</reference>
<dbReference type="PATRIC" id="fig|762968.3.peg.2962"/>
<dbReference type="EMBL" id="AFFY01000054">
    <property type="protein sequence ID" value="EHG98835.1"/>
    <property type="molecule type" value="Genomic_DNA"/>
</dbReference>
<sequence>MKNAGQPLTLCFMRPACMRPVVAPMENTRFSRVGFWAKCHPETEERCQNVRIRFMPCMEYGAAVRKKQGSCIHLPDGFGTGFSPDNSEKPFSGLPFPSFSRPKNVFHELCPFLCGEIFFAFKRLKNHSLEIKC</sequence>
<evidence type="ECO:0000313" key="1">
    <source>
        <dbReference type="EMBL" id="EHG98835.1"/>
    </source>
</evidence>
<dbReference type="AlphaFoldDB" id="G5SVI0"/>
<dbReference type="STRING" id="762968.HMPREF9441_03354"/>
<dbReference type="HOGENOM" id="CLU_1904712_0_0_10"/>
<protein>
    <submittedName>
        <fullName evidence="1">Uncharacterized protein</fullName>
    </submittedName>
</protein>
<evidence type="ECO:0000313" key="2">
    <source>
        <dbReference type="Proteomes" id="UP000003598"/>
    </source>
</evidence>